<protein>
    <submittedName>
        <fullName evidence="3">Phosphatidate cytidylyltransferase</fullName>
    </submittedName>
</protein>
<feature type="transmembrane region" description="Helical" evidence="1">
    <location>
        <begin position="145"/>
        <end position="163"/>
    </location>
</feature>
<sequence>MNCTVLFFVVATIVTVLDRWEKIPKFYARKLAHMLCGLIILLFDISINGNRRAPHVNDGANTGKGTHCVLYIYLIAATSILRCFICPFRFGAYRDKGIIIYNIIVSLFFFLKLPLYVLTPIFFADPMAAIVGRQFPAYSIYKRKTLHGTLACFFVSLVSLYYVQNCLHALLLGVALSLLELFGGALDNLCMCFPIFLYMMFFNV</sequence>
<reference evidence="3 4" key="1">
    <citation type="submission" date="2011-08" db="EMBL/GenBank/DDBJ databases">
        <title>The Genome Sequence of Plasmodium vivax Brazil I.</title>
        <authorList>
            <consortium name="The Broad Institute Genome Sequencing Platform"/>
            <consortium name="The Broad Institute Genome Sequencing Center for Infectious Disease"/>
            <person name="Neafsey D."/>
            <person name="Carlton J."/>
            <person name="Barnwell J."/>
            <person name="Collins W."/>
            <person name="Escalante A."/>
            <person name="Mullikin J."/>
            <person name="Saul A."/>
            <person name="Guigo R."/>
            <person name="Camara F."/>
            <person name="Young S.K."/>
            <person name="Zeng Q."/>
            <person name="Gargeya S."/>
            <person name="Fitzgerald M."/>
            <person name="Haas B."/>
            <person name="Abouelleil A."/>
            <person name="Alvarado L."/>
            <person name="Arachchi H.M."/>
            <person name="Berlin A."/>
            <person name="Brown A."/>
            <person name="Chapman S.B."/>
            <person name="Chen Z."/>
            <person name="Dunbar C."/>
            <person name="Freedman E."/>
            <person name="Gearin G."/>
            <person name="Gellesch M."/>
            <person name="Goldberg J."/>
            <person name="Griggs A."/>
            <person name="Gujja S."/>
            <person name="Heiman D."/>
            <person name="Howarth C."/>
            <person name="Larson L."/>
            <person name="Lui A."/>
            <person name="MacDonald P.J.P."/>
            <person name="Montmayeur A."/>
            <person name="Murphy C."/>
            <person name="Neiman D."/>
            <person name="Pearson M."/>
            <person name="Priest M."/>
            <person name="Roberts A."/>
            <person name="Saif S."/>
            <person name="Shea T."/>
            <person name="Shenoy N."/>
            <person name="Sisk P."/>
            <person name="Stolte C."/>
            <person name="Sykes S."/>
            <person name="Wortman J."/>
            <person name="Nusbaum C."/>
            <person name="Birren B."/>
        </authorList>
    </citation>
    <scope>NUCLEOTIDE SEQUENCE [LARGE SCALE GENOMIC DNA]</scope>
    <source>
        <strain evidence="3 4">Brazil I</strain>
    </source>
</reference>
<keyword evidence="1" id="KW-0812">Transmembrane</keyword>
<dbReference type="Proteomes" id="UP000053327">
    <property type="component" value="Unassembled WGS sequence"/>
</dbReference>
<gene>
    <name evidence="2" type="ORF">PVBG_03210</name>
    <name evidence="3" type="ORF">PVBG_03211</name>
</gene>
<keyword evidence="3" id="KW-0548">Nucleotidyltransferase</keyword>
<feature type="transmembrane region" description="Helical" evidence="1">
    <location>
        <begin position="169"/>
        <end position="202"/>
    </location>
</feature>
<dbReference type="AlphaFoldDB" id="A0A0J9T275"/>
<organism evidence="3 4">
    <name type="scientific">Plasmodium vivax (strain Brazil I)</name>
    <dbReference type="NCBI Taxonomy" id="1033975"/>
    <lineage>
        <taxon>Eukaryota</taxon>
        <taxon>Sar</taxon>
        <taxon>Alveolata</taxon>
        <taxon>Apicomplexa</taxon>
        <taxon>Aconoidasida</taxon>
        <taxon>Haemosporida</taxon>
        <taxon>Plasmodiidae</taxon>
        <taxon>Plasmodium</taxon>
        <taxon>Plasmodium (Plasmodium)</taxon>
    </lineage>
</organism>
<evidence type="ECO:0000313" key="3">
    <source>
        <dbReference type="EMBL" id="KMZ89490.1"/>
    </source>
</evidence>
<proteinExistence type="predicted"/>
<evidence type="ECO:0000256" key="1">
    <source>
        <dbReference type="SAM" id="Phobius"/>
    </source>
</evidence>
<evidence type="ECO:0000313" key="2">
    <source>
        <dbReference type="EMBL" id="KMZ89489.1"/>
    </source>
</evidence>
<feature type="transmembrane region" description="Helical" evidence="1">
    <location>
        <begin position="98"/>
        <end position="124"/>
    </location>
</feature>
<feature type="transmembrane region" description="Helical" evidence="1">
    <location>
        <begin position="29"/>
        <end position="47"/>
    </location>
</feature>
<evidence type="ECO:0000313" key="4">
    <source>
        <dbReference type="Proteomes" id="UP000053327"/>
    </source>
</evidence>
<dbReference type="EMBL" id="KQ234711">
    <property type="protein sequence ID" value="KMZ89489.1"/>
    <property type="molecule type" value="Genomic_DNA"/>
</dbReference>
<dbReference type="GO" id="GO:0016779">
    <property type="term" value="F:nucleotidyltransferase activity"/>
    <property type="evidence" value="ECO:0007669"/>
    <property type="project" value="UniProtKB-KW"/>
</dbReference>
<accession>A0A0J9T275</accession>
<dbReference type="OrthoDB" id="419290at2759"/>
<dbReference type="EMBL" id="KQ234711">
    <property type="protein sequence ID" value="KMZ89490.1"/>
    <property type="molecule type" value="Genomic_DNA"/>
</dbReference>
<name>A0A0J9T275_PLAV1</name>
<keyword evidence="3" id="KW-0808">Transferase</keyword>
<feature type="transmembrane region" description="Helical" evidence="1">
    <location>
        <begin position="68"/>
        <end position="92"/>
    </location>
</feature>
<keyword evidence="1" id="KW-0472">Membrane</keyword>
<keyword evidence="1" id="KW-1133">Transmembrane helix</keyword>